<dbReference type="InterPro" id="IPR052710">
    <property type="entry name" value="CAAX_protease"/>
</dbReference>
<dbReference type="InterPro" id="IPR003675">
    <property type="entry name" value="Rce1/LyrA-like_dom"/>
</dbReference>
<feature type="compositionally biased region" description="Basic and acidic residues" evidence="1">
    <location>
        <begin position="239"/>
        <end position="249"/>
    </location>
</feature>
<reference evidence="4 5" key="1">
    <citation type="submission" date="2014-02" db="EMBL/GenBank/DDBJ databases">
        <title>Genome sequence of Brachybacterium phenoliresistens strain W13A50.</title>
        <authorList>
            <person name="Wang X."/>
        </authorList>
    </citation>
    <scope>NUCLEOTIDE SEQUENCE [LARGE SCALE GENOMIC DNA]</scope>
    <source>
        <strain evidence="4 5">W13A50</strain>
    </source>
</reference>
<evidence type="ECO:0000259" key="3">
    <source>
        <dbReference type="Pfam" id="PF02517"/>
    </source>
</evidence>
<dbReference type="Proteomes" id="UP000023067">
    <property type="component" value="Unassembled WGS sequence"/>
</dbReference>
<accession>Z9JT12</accession>
<keyword evidence="5" id="KW-1185">Reference proteome</keyword>
<evidence type="ECO:0000256" key="2">
    <source>
        <dbReference type="SAM" id="Phobius"/>
    </source>
</evidence>
<dbReference type="AlphaFoldDB" id="Z9JT12"/>
<sequence length="259" mass="27174">MIVVWLLVSSAAAVGMLSLQEPLGVPSGVLSLVMLAPAIGAGATWLLVPRARHAGLPAASTARFLFSLMLASIAVGVFVLGVRLARGESPAVPEALVDTPLALILVAQLLGAVCEEVGFRGVLLHQLLRRVSRPIAAVVDGALFALWHVQYFSLPPLQHAAFVLAAIALTVTMVFVMTGSFWQRIAICSVIHLGANLALAFTGEDVVDMTVFAAISLVAAGILVPAAILRDRRSIPAEGPGHRRDVLDREGEDPPSAIH</sequence>
<dbReference type="Pfam" id="PF02517">
    <property type="entry name" value="Rce1-like"/>
    <property type="match status" value="1"/>
</dbReference>
<organism evidence="4 5">
    <name type="scientific">Brachybacterium phenoliresistens</name>
    <dbReference type="NCBI Taxonomy" id="396014"/>
    <lineage>
        <taxon>Bacteria</taxon>
        <taxon>Bacillati</taxon>
        <taxon>Actinomycetota</taxon>
        <taxon>Actinomycetes</taxon>
        <taxon>Micrococcales</taxon>
        <taxon>Dermabacteraceae</taxon>
        <taxon>Brachybacterium</taxon>
    </lineage>
</organism>
<protein>
    <submittedName>
        <fullName evidence="4">Abortive infection protein</fullName>
    </submittedName>
</protein>
<evidence type="ECO:0000313" key="4">
    <source>
        <dbReference type="EMBL" id="EWS81339.1"/>
    </source>
</evidence>
<evidence type="ECO:0000313" key="5">
    <source>
        <dbReference type="Proteomes" id="UP000023067"/>
    </source>
</evidence>
<keyword evidence="2" id="KW-0472">Membrane</keyword>
<feature type="transmembrane region" description="Helical" evidence="2">
    <location>
        <begin position="209"/>
        <end position="229"/>
    </location>
</feature>
<dbReference type="HOGENOM" id="CLU_092017_0_0_11"/>
<feature type="region of interest" description="Disordered" evidence="1">
    <location>
        <begin position="239"/>
        <end position="259"/>
    </location>
</feature>
<evidence type="ECO:0000256" key="1">
    <source>
        <dbReference type="SAM" id="MobiDB-lite"/>
    </source>
</evidence>
<comment type="caution">
    <text evidence="4">The sequence shown here is derived from an EMBL/GenBank/DDBJ whole genome shotgun (WGS) entry which is preliminary data.</text>
</comment>
<feature type="transmembrane region" description="Helical" evidence="2">
    <location>
        <begin position="29"/>
        <end position="48"/>
    </location>
</feature>
<dbReference type="PANTHER" id="PTHR36435:SF1">
    <property type="entry name" value="CAAX AMINO TERMINAL PROTEASE FAMILY PROTEIN"/>
    <property type="match status" value="1"/>
</dbReference>
<name>Z9JT12_9MICO</name>
<feature type="transmembrane region" description="Helical" evidence="2">
    <location>
        <begin position="135"/>
        <end position="154"/>
    </location>
</feature>
<dbReference type="PANTHER" id="PTHR36435">
    <property type="entry name" value="SLR1288 PROTEIN"/>
    <property type="match status" value="1"/>
</dbReference>
<feature type="transmembrane region" description="Helical" evidence="2">
    <location>
        <begin position="101"/>
        <end position="123"/>
    </location>
</feature>
<feature type="transmembrane region" description="Helical" evidence="2">
    <location>
        <begin position="160"/>
        <end position="178"/>
    </location>
</feature>
<keyword evidence="2" id="KW-0812">Transmembrane</keyword>
<keyword evidence="2" id="KW-1133">Transmembrane helix</keyword>
<feature type="domain" description="CAAX prenyl protease 2/Lysostaphin resistance protein A-like" evidence="3">
    <location>
        <begin position="100"/>
        <end position="197"/>
    </location>
</feature>
<gene>
    <name evidence="4" type="ORF">BF93_17420</name>
</gene>
<feature type="transmembrane region" description="Helical" evidence="2">
    <location>
        <begin position="185"/>
        <end position="203"/>
    </location>
</feature>
<dbReference type="RefSeq" id="WP_198025394.1">
    <property type="nucleotide sequence ID" value="NZ_KK069993.1"/>
</dbReference>
<dbReference type="GO" id="GO:0004175">
    <property type="term" value="F:endopeptidase activity"/>
    <property type="evidence" value="ECO:0007669"/>
    <property type="project" value="UniProtKB-ARBA"/>
</dbReference>
<dbReference type="PATRIC" id="fig|396014.3.peg.1825"/>
<proteinExistence type="predicted"/>
<dbReference type="GO" id="GO:0080120">
    <property type="term" value="P:CAAX-box protein maturation"/>
    <property type="evidence" value="ECO:0007669"/>
    <property type="project" value="UniProtKB-ARBA"/>
</dbReference>
<feature type="transmembrane region" description="Helical" evidence="2">
    <location>
        <begin position="60"/>
        <end position="81"/>
    </location>
</feature>
<dbReference type="eggNOG" id="COG1266">
    <property type="taxonomic scope" value="Bacteria"/>
</dbReference>
<dbReference type="EMBL" id="JDYK01000008">
    <property type="protein sequence ID" value="EWS81339.1"/>
    <property type="molecule type" value="Genomic_DNA"/>
</dbReference>